<dbReference type="GO" id="GO:0005737">
    <property type="term" value="C:cytoplasm"/>
    <property type="evidence" value="ECO:0007669"/>
    <property type="project" value="TreeGrafter"/>
</dbReference>
<comment type="caution">
    <text evidence="7">The sequence shown here is derived from an EMBL/GenBank/DDBJ whole genome shotgun (WGS) entry which is preliminary data.</text>
</comment>
<dbReference type="FunFam" id="3.40.605.10:FF:000004">
    <property type="entry name" value="Aldehyde dehydrogenase"/>
    <property type="match status" value="1"/>
</dbReference>
<reference evidence="7 8" key="1">
    <citation type="submission" date="2014-07" db="EMBL/GenBank/DDBJ databases">
        <title>Genome of Chryseobacterium luteum DSM 18605.</title>
        <authorList>
            <person name="Stropko S.J."/>
            <person name="Pipes S.E."/>
            <person name="Newman J.D."/>
        </authorList>
    </citation>
    <scope>NUCLEOTIDE SEQUENCE [LARGE SCALE GENOMIC DNA]</scope>
    <source>
        <strain evidence="7 8">DSM 18605</strain>
    </source>
</reference>
<feature type="active site" evidence="5">
    <location>
        <position position="215"/>
    </location>
</feature>
<dbReference type="PIRSF" id="PIRSF036492">
    <property type="entry name" value="ALDH"/>
    <property type="match status" value="1"/>
</dbReference>
<evidence type="ECO:0000313" key="8">
    <source>
        <dbReference type="Proteomes" id="UP000028703"/>
    </source>
</evidence>
<dbReference type="Proteomes" id="UP000028703">
    <property type="component" value="Unassembled WGS sequence"/>
</dbReference>
<dbReference type="SUPFAM" id="SSF53720">
    <property type="entry name" value="ALDH-like"/>
    <property type="match status" value="1"/>
</dbReference>
<dbReference type="FunFam" id="3.40.309.10:FF:000003">
    <property type="entry name" value="Aldehyde dehydrogenase"/>
    <property type="match status" value="1"/>
</dbReference>
<dbReference type="InterPro" id="IPR016163">
    <property type="entry name" value="Ald_DH_C"/>
</dbReference>
<dbReference type="InterPro" id="IPR012394">
    <property type="entry name" value="Aldehyde_DH_NAD(P)"/>
</dbReference>
<evidence type="ECO:0000256" key="4">
    <source>
        <dbReference type="PIRNR" id="PIRNR036492"/>
    </source>
</evidence>
<dbReference type="AlphaFoldDB" id="A0A085YYH9"/>
<evidence type="ECO:0000259" key="6">
    <source>
        <dbReference type="Pfam" id="PF00171"/>
    </source>
</evidence>
<dbReference type="PANTHER" id="PTHR43570">
    <property type="entry name" value="ALDEHYDE DEHYDROGENASE"/>
    <property type="match status" value="1"/>
</dbReference>
<evidence type="ECO:0000313" key="7">
    <source>
        <dbReference type="EMBL" id="KFE97242.1"/>
    </source>
</evidence>
<comment type="similarity">
    <text evidence="1 4">Belongs to the aldehyde dehydrogenase family.</text>
</comment>
<dbReference type="EMBL" id="JPRO01000027">
    <property type="protein sequence ID" value="KFE97242.1"/>
    <property type="molecule type" value="Genomic_DNA"/>
</dbReference>
<dbReference type="InterPro" id="IPR016161">
    <property type="entry name" value="Ald_DH/histidinol_DH"/>
</dbReference>
<dbReference type="STRING" id="421531.IX38_21025"/>
<feature type="active site" evidence="5">
    <location>
        <position position="249"/>
    </location>
</feature>
<keyword evidence="8" id="KW-1185">Reference proteome</keyword>
<dbReference type="Pfam" id="PF00171">
    <property type="entry name" value="Aldedh"/>
    <property type="match status" value="1"/>
</dbReference>
<evidence type="ECO:0000256" key="2">
    <source>
        <dbReference type="ARBA" id="ARBA00023002"/>
    </source>
</evidence>
<feature type="domain" description="Aldehyde dehydrogenase" evidence="6">
    <location>
        <begin position="29"/>
        <end position="432"/>
    </location>
</feature>
<evidence type="ECO:0000256" key="1">
    <source>
        <dbReference type="ARBA" id="ARBA00009986"/>
    </source>
</evidence>
<evidence type="ECO:0000256" key="5">
    <source>
        <dbReference type="PIRSR" id="PIRSR036492-1"/>
    </source>
</evidence>
<dbReference type="GO" id="GO:0006081">
    <property type="term" value="P:aldehyde metabolic process"/>
    <property type="evidence" value="ECO:0007669"/>
    <property type="project" value="InterPro"/>
</dbReference>
<sequence>MITTMNKYQSIFDTQKEFFYTDVSKNYEWRIDQLNRLEKMLTENQDVFCQALKTDFNKPPFEQLFEITVPLGNIKYYKENLKELMAPEQVAIPKGLEETGNKGVIYKEPFGVTLVIGPFNAPILLLLDPAIAALAAGNPVILKPANTTPTVAALFQDLIPKYFEPEAVNIVTGGREEITALLELPFDFIFFTGSSAVGKVVMRAAAENLTPIVLELGGQNPTVVDETANLDIAVDRILWGHMAISGQWCIAPGYVYVNESIADEFLDKLKKATIKMYGEDPSQSPDFARMISEHDTERVASYIIPEKVVLGGRYNVAERYVEPTILYPSTWEDPAMQQEIFGPVFPVLVYSDLKEIVEIIKRKPKSLAAYFFSKNQANIDYFINSVSFGGGCINQTNLHCWIDSLPFGGVGYAGMGKYYGKAGFDVLSNTKAMLIGNPDLELDVFPPYEGKDIAKNLSVFG</sequence>
<dbReference type="CDD" id="cd07087">
    <property type="entry name" value="ALDH_F3-13-14_CALDH-like"/>
    <property type="match status" value="1"/>
</dbReference>
<keyword evidence="2 4" id="KW-0560">Oxidoreductase</keyword>
<dbReference type="PANTHER" id="PTHR43570:SF16">
    <property type="entry name" value="ALDEHYDE DEHYDROGENASE TYPE III, ISOFORM Q"/>
    <property type="match status" value="1"/>
</dbReference>
<dbReference type="Gene3D" id="3.40.309.10">
    <property type="entry name" value="Aldehyde Dehydrogenase, Chain A, domain 2"/>
    <property type="match status" value="1"/>
</dbReference>
<keyword evidence="3" id="KW-0520">NAD</keyword>
<dbReference type="InterPro" id="IPR015590">
    <property type="entry name" value="Aldehyde_DH_dom"/>
</dbReference>
<protein>
    <recommendedName>
        <fullName evidence="4">Aldehyde dehydrogenase</fullName>
    </recommendedName>
</protein>
<proteinExistence type="inferred from homology"/>
<accession>A0A085YYH9</accession>
<gene>
    <name evidence="7" type="ORF">IX38_21025</name>
</gene>
<name>A0A085YYH9_9FLAO</name>
<organism evidence="7 8">
    <name type="scientific">Chryseobacterium luteum</name>
    <dbReference type="NCBI Taxonomy" id="421531"/>
    <lineage>
        <taxon>Bacteria</taxon>
        <taxon>Pseudomonadati</taxon>
        <taxon>Bacteroidota</taxon>
        <taxon>Flavobacteriia</taxon>
        <taxon>Flavobacteriales</taxon>
        <taxon>Weeksellaceae</taxon>
        <taxon>Chryseobacterium group</taxon>
        <taxon>Chryseobacterium</taxon>
    </lineage>
</organism>
<dbReference type="eggNOG" id="COG1012">
    <property type="taxonomic scope" value="Bacteria"/>
</dbReference>
<dbReference type="InterPro" id="IPR016162">
    <property type="entry name" value="Ald_DH_N"/>
</dbReference>
<dbReference type="GO" id="GO:0004029">
    <property type="term" value="F:aldehyde dehydrogenase (NAD+) activity"/>
    <property type="evidence" value="ECO:0007669"/>
    <property type="project" value="TreeGrafter"/>
</dbReference>
<evidence type="ECO:0000256" key="3">
    <source>
        <dbReference type="ARBA" id="ARBA00023027"/>
    </source>
</evidence>
<dbReference type="Gene3D" id="3.40.605.10">
    <property type="entry name" value="Aldehyde Dehydrogenase, Chain A, domain 1"/>
    <property type="match status" value="1"/>
</dbReference>